<reference evidence="2 3" key="1">
    <citation type="submission" date="2020-08" db="EMBL/GenBank/DDBJ databases">
        <title>Genomic Encyclopedia of Type Strains, Phase III (KMG-III): the genomes of soil and plant-associated and newly described type strains.</title>
        <authorList>
            <person name="Whitman W."/>
        </authorList>
    </citation>
    <scope>NUCLEOTIDE SEQUENCE [LARGE SCALE GENOMIC DNA]</scope>
    <source>
        <strain evidence="2 3">CECT 8075</strain>
    </source>
</reference>
<dbReference type="GO" id="GO:0005506">
    <property type="term" value="F:iron ion binding"/>
    <property type="evidence" value="ECO:0007669"/>
    <property type="project" value="TreeGrafter"/>
</dbReference>
<name>A0A7W5DXL5_9BACT</name>
<dbReference type="GO" id="GO:1902670">
    <property type="term" value="F:carbon dioxide binding"/>
    <property type="evidence" value="ECO:0007669"/>
    <property type="project" value="TreeGrafter"/>
</dbReference>
<dbReference type="AlphaFoldDB" id="A0A7W5DXL5"/>
<dbReference type="PRINTS" id="PR00445">
    <property type="entry name" value="HUPFHYPC"/>
</dbReference>
<dbReference type="EMBL" id="JACHXU010000005">
    <property type="protein sequence ID" value="MBB3206059.1"/>
    <property type="molecule type" value="Genomic_DNA"/>
</dbReference>
<sequence>MCLGVPGRVVRWINRESNFAKAEVEFSGVRREIHMACVTDANLGDYVIVHAGIAICLVDEVEAEQTLAELKSLGENSDETP</sequence>
<dbReference type="Proteomes" id="UP000536179">
    <property type="component" value="Unassembled WGS sequence"/>
</dbReference>
<organism evidence="2 3">
    <name type="scientific">Aporhodopirellula rubra</name>
    <dbReference type="NCBI Taxonomy" id="980271"/>
    <lineage>
        <taxon>Bacteria</taxon>
        <taxon>Pseudomonadati</taxon>
        <taxon>Planctomycetota</taxon>
        <taxon>Planctomycetia</taxon>
        <taxon>Pirellulales</taxon>
        <taxon>Pirellulaceae</taxon>
        <taxon>Aporhodopirellula</taxon>
    </lineage>
</organism>
<evidence type="ECO:0000313" key="3">
    <source>
        <dbReference type="Proteomes" id="UP000536179"/>
    </source>
</evidence>
<dbReference type="SUPFAM" id="SSF159127">
    <property type="entry name" value="HupF/HypC-like"/>
    <property type="match status" value="1"/>
</dbReference>
<comment type="similarity">
    <text evidence="1">Belongs to the HupF/HypC family.</text>
</comment>
<dbReference type="PANTHER" id="PTHR35177">
    <property type="entry name" value="HYDROGENASE MATURATION FACTOR HYBG"/>
    <property type="match status" value="1"/>
</dbReference>
<evidence type="ECO:0000313" key="2">
    <source>
        <dbReference type="EMBL" id="MBB3206059.1"/>
    </source>
</evidence>
<gene>
    <name evidence="2" type="ORF">FHS27_001867</name>
</gene>
<comment type="caution">
    <text evidence="2">The sequence shown here is derived from an EMBL/GenBank/DDBJ whole genome shotgun (WGS) entry which is preliminary data.</text>
</comment>
<dbReference type="Pfam" id="PF01455">
    <property type="entry name" value="HupF_HypC"/>
    <property type="match status" value="1"/>
</dbReference>
<dbReference type="InterPro" id="IPR001109">
    <property type="entry name" value="Hydrogenase_HupF/HypC"/>
</dbReference>
<evidence type="ECO:0000256" key="1">
    <source>
        <dbReference type="ARBA" id="ARBA00006018"/>
    </source>
</evidence>
<dbReference type="NCBIfam" id="TIGR00074">
    <property type="entry name" value="hypC_hupF"/>
    <property type="match status" value="1"/>
</dbReference>
<accession>A0A7W5DXL5</accession>
<dbReference type="GO" id="GO:0051604">
    <property type="term" value="P:protein maturation"/>
    <property type="evidence" value="ECO:0007669"/>
    <property type="project" value="TreeGrafter"/>
</dbReference>
<dbReference type="RefSeq" id="WP_184304245.1">
    <property type="nucleotide sequence ID" value="NZ_JACHXU010000005.1"/>
</dbReference>
<protein>
    <submittedName>
        <fullName evidence="2">Hydrogenase expression/formation protein HypC</fullName>
    </submittedName>
</protein>
<dbReference type="PROSITE" id="PS01097">
    <property type="entry name" value="HUPF_HYPC"/>
    <property type="match status" value="1"/>
</dbReference>
<dbReference type="Gene3D" id="2.30.30.140">
    <property type="match status" value="1"/>
</dbReference>
<keyword evidence="3" id="KW-1185">Reference proteome</keyword>
<dbReference type="PANTHER" id="PTHR35177:SF2">
    <property type="entry name" value="HYDROGENASE MATURATION FACTOR HYBG"/>
    <property type="match status" value="1"/>
</dbReference>
<proteinExistence type="inferred from homology"/>
<dbReference type="InterPro" id="IPR019812">
    <property type="entry name" value="Hydgase_assmbl_chp_CS"/>
</dbReference>